<accession>A0A069SJ42</accession>
<dbReference type="RefSeq" id="WP_032952788.1">
    <property type="nucleotide sequence ID" value="NZ_JNHM01000025.1"/>
</dbReference>
<evidence type="ECO:0000313" key="2">
    <source>
        <dbReference type="Proteomes" id="UP000027661"/>
    </source>
</evidence>
<evidence type="ECO:0000313" key="1">
    <source>
        <dbReference type="EMBL" id="KDS54352.1"/>
    </source>
</evidence>
<protein>
    <submittedName>
        <fullName evidence="1">Uncharacterized protein</fullName>
    </submittedName>
</protein>
<dbReference type="AlphaFoldDB" id="A0A069SJ42"/>
<dbReference type="Proteomes" id="UP000027661">
    <property type="component" value="Unassembled WGS sequence"/>
</dbReference>
<reference evidence="1 2" key="1">
    <citation type="submission" date="2014-04" db="EMBL/GenBank/DDBJ databases">
        <authorList>
            <person name="Sears C."/>
            <person name="Carroll K."/>
            <person name="Sack B.R."/>
            <person name="Qadri F."/>
            <person name="Myers L.L."/>
            <person name="Chung G.-T."/>
            <person name="Escheverria P."/>
            <person name="Fraser C.M."/>
            <person name="Sadzewicz L."/>
            <person name="Shefchek K.A."/>
            <person name="Tallon L."/>
            <person name="Das S.P."/>
            <person name="Daugherty S."/>
            <person name="Mongodin E.F."/>
        </authorList>
    </citation>
    <scope>NUCLEOTIDE SEQUENCE [LARGE SCALE GENOMIC DNA]</scope>
    <source>
        <strain evidence="1 2">3975 RP4</strain>
    </source>
</reference>
<sequence>MKKIITSIFILMFYLGCSPSQKDVLFANASDEQIIEWGKQYVVHSIEDSLKEGESYKIMEWILAEKKTSIPVEVWQMDNTYKKDSIPGCVKLLDTRGIFDELAFIGNGDSAFVAFAVAYTIDEKNGNSSFLEKVFTLDKSGKVLDCSDYLSPSQKRKQIEENFNRALEQMGSILIQTVKEGAAMAGKDTSGITNVTINGKTYSE</sequence>
<gene>
    <name evidence="1" type="ORF">M099_1835</name>
</gene>
<dbReference type="PATRIC" id="fig|1339352.3.peg.1778"/>
<name>A0A069SJ42_PHOVU</name>
<proteinExistence type="predicted"/>
<organism evidence="1 2">
    <name type="scientific">Phocaeicola vulgatus str. 3975 RP4</name>
    <dbReference type="NCBI Taxonomy" id="1339352"/>
    <lineage>
        <taxon>Bacteria</taxon>
        <taxon>Pseudomonadati</taxon>
        <taxon>Bacteroidota</taxon>
        <taxon>Bacteroidia</taxon>
        <taxon>Bacteroidales</taxon>
        <taxon>Bacteroidaceae</taxon>
        <taxon>Phocaeicola</taxon>
    </lineage>
</organism>
<dbReference type="EMBL" id="JNHM01000025">
    <property type="protein sequence ID" value="KDS54352.1"/>
    <property type="molecule type" value="Genomic_DNA"/>
</dbReference>
<comment type="caution">
    <text evidence="1">The sequence shown here is derived from an EMBL/GenBank/DDBJ whole genome shotgun (WGS) entry which is preliminary data.</text>
</comment>